<dbReference type="SMART" id="SM00225">
    <property type="entry name" value="BTB"/>
    <property type="match status" value="1"/>
</dbReference>
<feature type="domain" description="BTB" evidence="1">
    <location>
        <begin position="20"/>
        <end position="108"/>
    </location>
</feature>
<dbReference type="EMBL" id="CAJNNV010015175">
    <property type="protein sequence ID" value="CAE8603263.1"/>
    <property type="molecule type" value="Genomic_DNA"/>
</dbReference>
<accession>A0A813EMI3</accession>
<dbReference type="InterPro" id="IPR000210">
    <property type="entry name" value="BTB/POZ_dom"/>
</dbReference>
<name>A0A813EMI3_POLGL</name>
<dbReference type="CDD" id="cd18186">
    <property type="entry name" value="BTB_POZ_ZBTB_KLHL-like"/>
    <property type="match status" value="1"/>
</dbReference>
<dbReference type="Gene3D" id="3.30.710.10">
    <property type="entry name" value="Potassium Channel Kv1.1, Chain A"/>
    <property type="match status" value="1"/>
</dbReference>
<dbReference type="InterPro" id="IPR011333">
    <property type="entry name" value="SKP1/BTB/POZ_sf"/>
</dbReference>
<gene>
    <name evidence="2" type="ORF">PGLA1383_LOCUS21478</name>
</gene>
<dbReference type="PANTHER" id="PTHR24410:SF23">
    <property type="entry name" value="BTB DOMAIN-CONTAINING PROTEIN-RELATED"/>
    <property type="match status" value="1"/>
</dbReference>
<dbReference type="Pfam" id="PF00651">
    <property type="entry name" value="BTB"/>
    <property type="match status" value="1"/>
</dbReference>
<dbReference type="AlphaFoldDB" id="A0A813EMI3"/>
<evidence type="ECO:0000313" key="3">
    <source>
        <dbReference type="Proteomes" id="UP000654075"/>
    </source>
</evidence>
<protein>
    <recommendedName>
        <fullName evidence="1">BTB domain-containing protein</fullName>
    </recommendedName>
</protein>
<dbReference type="Proteomes" id="UP000654075">
    <property type="component" value="Unassembled WGS sequence"/>
</dbReference>
<organism evidence="2 3">
    <name type="scientific">Polarella glacialis</name>
    <name type="common">Dinoflagellate</name>
    <dbReference type="NCBI Taxonomy" id="89957"/>
    <lineage>
        <taxon>Eukaryota</taxon>
        <taxon>Sar</taxon>
        <taxon>Alveolata</taxon>
        <taxon>Dinophyceae</taxon>
        <taxon>Suessiales</taxon>
        <taxon>Suessiaceae</taxon>
        <taxon>Polarella</taxon>
    </lineage>
</organism>
<dbReference type="InterPro" id="IPR051481">
    <property type="entry name" value="BTB-POZ/Galectin-3-binding"/>
</dbReference>
<reference evidence="2" key="1">
    <citation type="submission" date="2021-02" db="EMBL/GenBank/DDBJ databases">
        <authorList>
            <person name="Dougan E. K."/>
            <person name="Rhodes N."/>
            <person name="Thang M."/>
            <person name="Chan C."/>
        </authorList>
    </citation>
    <scope>NUCLEOTIDE SEQUENCE</scope>
</reference>
<evidence type="ECO:0000313" key="2">
    <source>
        <dbReference type="EMBL" id="CAE8603263.1"/>
    </source>
</evidence>
<dbReference type="PANTHER" id="PTHR24410">
    <property type="entry name" value="HL07962P-RELATED"/>
    <property type="match status" value="1"/>
</dbReference>
<keyword evidence="3" id="KW-1185">Reference proteome</keyword>
<dbReference type="OMA" id="ANSGHTH"/>
<dbReference type="PROSITE" id="PS50097">
    <property type="entry name" value="BTB"/>
    <property type="match status" value="1"/>
</dbReference>
<proteinExistence type="predicted"/>
<dbReference type="SUPFAM" id="SSF54695">
    <property type="entry name" value="POZ domain"/>
    <property type="match status" value="1"/>
</dbReference>
<comment type="caution">
    <text evidence="2">The sequence shown here is derived from an EMBL/GenBank/DDBJ whole genome shotgun (WGS) entry which is preliminary data.</text>
</comment>
<sequence>MVSNVQAASAMFLKCFNEGGDCSIVVKHCSSAGEANSSGEAAAKRHCHVAEFRVYSALLSAWSDVFKAMFTHDVKEKSERKIEICDFSVAAVDAFLRFMYSGNLDTGAGILVEVAGLADKYCIVQLQELCMQSFKKTLKPETACEMLEAARQIGSSSIEEQCLEAIFCNPDKALPGAFALSAVLLEEVLVSPKLCIGDVQLAMLILGWSKHPVAKAHGMDIPAYFQRHVHVAGFTENEYSKVLSLADEVGCKPTLEVLWRQVKRGQHTTNLFDCLWNNYKTQFPDNGADKPPFVGYWVNLIPSRASIGKVANSGHTHLSMQQEQARGCCSIELETNDEMKWMIPHHAVYISAISFNRVLGSGSRIELFSSEDGSAWELLLDSGICSDSNVKLNDIQCRSKGWAKWFKLCVRKGKYNNVLKIQGILQAM</sequence>
<dbReference type="OrthoDB" id="409441at2759"/>
<evidence type="ECO:0000259" key="1">
    <source>
        <dbReference type="PROSITE" id="PS50097"/>
    </source>
</evidence>